<dbReference type="CDD" id="cd08645">
    <property type="entry name" value="FMT_core_GART"/>
    <property type="match status" value="1"/>
</dbReference>
<dbReference type="PANTHER" id="PTHR43369">
    <property type="entry name" value="PHOSPHORIBOSYLGLYCINAMIDE FORMYLTRANSFERASE"/>
    <property type="match status" value="1"/>
</dbReference>
<dbReference type="SUPFAM" id="SSF53328">
    <property type="entry name" value="Formyltransferase"/>
    <property type="match status" value="1"/>
</dbReference>
<dbReference type="AlphaFoldDB" id="A0A379C4P4"/>
<feature type="binding site" evidence="4">
    <location>
        <begin position="15"/>
        <end position="17"/>
    </location>
    <ligand>
        <name>N(1)-(5-phospho-beta-D-ribosyl)glycinamide</name>
        <dbReference type="ChEBI" id="CHEBI:143788"/>
    </ligand>
</feature>
<dbReference type="Pfam" id="PF00551">
    <property type="entry name" value="Formyl_trans_N"/>
    <property type="match status" value="1"/>
</dbReference>
<feature type="binding site" evidence="4">
    <location>
        <position position="101"/>
    </location>
    <ligand>
        <name>(6R)-10-formyltetrahydrofolate</name>
        <dbReference type="ChEBI" id="CHEBI:195366"/>
    </ligand>
</feature>
<protein>
    <recommendedName>
        <fullName evidence="4">Phosphoribosylglycinamide formyltransferase</fullName>
        <ecNumber evidence="4">2.1.2.2</ecNumber>
    </recommendedName>
    <alternativeName>
        <fullName evidence="4">5'-phosphoribosylglycinamide transformylase</fullName>
    </alternativeName>
    <alternativeName>
        <fullName evidence="4">GAR transformylase</fullName>
        <shortName evidence="4">GART</shortName>
    </alternativeName>
</protein>
<feature type="binding site" evidence="4">
    <location>
        <begin position="84"/>
        <end position="87"/>
    </location>
    <ligand>
        <name>(6R)-10-formyltetrahydrofolate</name>
        <dbReference type="ChEBI" id="CHEBI:195366"/>
    </ligand>
</feature>
<evidence type="ECO:0000256" key="4">
    <source>
        <dbReference type="HAMAP-Rule" id="MF_01930"/>
    </source>
</evidence>
<dbReference type="STRING" id="1122949.GCA_000378725_00917"/>
<dbReference type="UniPathway" id="UPA00074">
    <property type="reaction ID" value="UER00126"/>
</dbReference>
<dbReference type="InterPro" id="IPR036477">
    <property type="entry name" value="Formyl_transf_N_sf"/>
</dbReference>
<evidence type="ECO:0000256" key="2">
    <source>
        <dbReference type="ARBA" id="ARBA00022679"/>
    </source>
</evidence>
<evidence type="ECO:0000313" key="7">
    <source>
        <dbReference type="Proteomes" id="UP000255517"/>
    </source>
</evidence>
<proteinExistence type="inferred from homology"/>
<name>A0A379C4P4_9FIRM</name>
<feature type="domain" description="Formyl transferase N-terminal" evidence="5">
    <location>
        <begin position="6"/>
        <end position="180"/>
    </location>
</feature>
<evidence type="ECO:0000259" key="5">
    <source>
        <dbReference type="Pfam" id="PF00551"/>
    </source>
</evidence>
<dbReference type="Gene3D" id="3.40.50.170">
    <property type="entry name" value="Formyl transferase, N-terminal domain"/>
    <property type="match status" value="1"/>
</dbReference>
<evidence type="ECO:0000256" key="1">
    <source>
        <dbReference type="ARBA" id="ARBA00005054"/>
    </source>
</evidence>
<accession>A0A379C4P4</accession>
<keyword evidence="2 4" id="KW-0808">Transferase</keyword>
<dbReference type="OrthoDB" id="9806170at2"/>
<comment type="caution">
    <text evidence="4">Lacks conserved residue(s) required for the propagation of feature annotation.</text>
</comment>
<dbReference type="InterPro" id="IPR002376">
    <property type="entry name" value="Formyl_transf_N"/>
</dbReference>
<dbReference type="PANTHER" id="PTHR43369:SF2">
    <property type="entry name" value="PHOSPHORIBOSYLGLYCINAMIDE FORMYLTRANSFERASE"/>
    <property type="match status" value="1"/>
</dbReference>
<dbReference type="NCBIfam" id="TIGR00639">
    <property type="entry name" value="PurN"/>
    <property type="match status" value="1"/>
</dbReference>
<dbReference type="EC" id="2.1.2.2" evidence="4"/>
<feature type="active site" description="Proton donor" evidence="4">
    <location>
        <position position="103"/>
    </location>
</feature>
<evidence type="ECO:0000313" key="6">
    <source>
        <dbReference type="EMBL" id="SUB56576.1"/>
    </source>
</evidence>
<sequence>MTSNINIAVFISGGGTNLAALIEGQDKNVFKGKIKLVLSNKKSAYGLVRAQNAGIKNIVEKDNEKIFRILQDENIDLIVLAGYLKILPDFIIKNFENRIINIHPSLIPSFCGDGFYGIKVHEKVIESGVKLTGATTHFVTAETDMGPIIMQEAVKVNFEDSPEVLQKRVLEVEHRILVESVRLFCQGSLRVIENRVKIER</sequence>
<reference evidence="6 7" key="1">
    <citation type="submission" date="2018-06" db="EMBL/GenBank/DDBJ databases">
        <authorList>
            <consortium name="Pathogen Informatics"/>
            <person name="Doyle S."/>
        </authorList>
    </citation>
    <scope>NUCLEOTIDE SEQUENCE [LARGE SCALE GENOMIC DNA]</scope>
    <source>
        <strain evidence="6 7">NCTC13149</strain>
    </source>
</reference>
<gene>
    <name evidence="4 6" type="primary">purN</name>
    <name evidence="6" type="ORF">NCTC13149_00348</name>
</gene>
<dbReference type="EMBL" id="UGSZ01000001">
    <property type="protein sequence ID" value="SUB56576.1"/>
    <property type="molecule type" value="Genomic_DNA"/>
</dbReference>
<comment type="catalytic activity">
    <reaction evidence="4">
        <text>N(1)-(5-phospho-beta-D-ribosyl)glycinamide + (6R)-10-formyltetrahydrofolate = N(2)-formyl-N(1)-(5-phospho-beta-D-ribosyl)glycinamide + (6S)-5,6,7,8-tetrahydrofolate + H(+)</text>
        <dbReference type="Rhea" id="RHEA:15053"/>
        <dbReference type="ChEBI" id="CHEBI:15378"/>
        <dbReference type="ChEBI" id="CHEBI:57453"/>
        <dbReference type="ChEBI" id="CHEBI:143788"/>
        <dbReference type="ChEBI" id="CHEBI:147286"/>
        <dbReference type="ChEBI" id="CHEBI:195366"/>
        <dbReference type="EC" id="2.1.2.2"/>
    </reaction>
</comment>
<dbReference type="GO" id="GO:0004644">
    <property type="term" value="F:phosphoribosylglycinamide formyltransferase activity"/>
    <property type="evidence" value="ECO:0007669"/>
    <property type="project" value="UniProtKB-UniRule"/>
</dbReference>
<comment type="similarity">
    <text evidence="4">Belongs to the GART family.</text>
</comment>
<keyword evidence="3 4" id="KW-0658">Purine biosynthesis</keyword>
<comment type="function">
    <text evidence="4">Catalyzes the transfer of a formyl group from 10-formyltetrahydrofolate to 5-phospho-ribosyl-glycinamide (GAR), producing 5-phospho-ribosyl-N-formylglycinamide (FGAR) and tetrahydrofolate.</text>
</comment>
<dbReference type="GO" id="GO:0005737">
    <property type="term" value="C:cytoplasm"/>
    <property type="evidence" value="ECO:0007669"/>
    <property type="project" value="TreeGrafter"/>
</dbReference>
<dbReference type="Proteomes" id="UP000255517">
    <property type="component" value="Unassembled WGS sequence"/>
</dbReference>
<dbReference type="GO" id="GO:0006189">
    <property type="term" value="P:'de novo' IMP biosynthetic process"/>
    <property type="evidence" value="ECO:0007669"/>
    <property type="project" value="UniProtKB-UniRule"/>
</dbReference>
<dbReference type="InterPro" id="IPR004607">
    <property type="entry name" value="GART"/>
</dbReference>
<dbReference type="RefSeq" id="WP_019034725.1">
    <property type="nucleotide sequence ID" value="NZ_UGSZ01000001.1"/>
</dbReference>
<feature type="site" description="Raises pKa of active site His" evidence="4">
    <location>
        <position position="144"/>
    </location>
</feature>
<dbReference type="HAMAP" id="MF_01930">
    <property type="entry name" value="PurN"/>
    <property type="match status" value="1"/>
</dbReference>
<organism evidence="6 7">
    <name type="scientific">Peptoniphilus lacrimalis</name>
    <dbReference type="NCBI Taxonomy" id="33031"/>
    <lineage>
        <taxon>Bacteria</taxon>
        <taxon>Bacillati</taxon>
        <taxon>Bacillota</taxon>
        <taxon>Tissierellia</taxon>
        <taxon>Tissierellales</taxon>
        <taxon>Peptoniphilaceae</taxon>
        <taxon>Peptoniphilus</taxon>
    </lineage>
</organism>
<evidence type="ECO:0000256" key="3">
    <source>
        <dbReference type="ARBA" id="ARBA00022755"/>
    </source>
</evidence>
<comment type="pathway">
    <text evidence="1 4">Purine metabolism; IMP biosynthesis via de novo pathway; N(2)-formyl-N(1)-(5-phospho-D-ribosyl)glycinamide from N(1)-(5-phospho-D-ribosyl)glycinamide (10-formyl THF route): step 1/1.</text>
</comment>